<evidence type="ECO:0000313" key="4">
    <source>
        <dbReference type="Proteomes" id="UP000606274"/>
    </source>
</evidence>
<comment type="caution">
    <text evidence="3">The sequence shown here is derived from an EMBL/GenBank/DDBJ whole genome shotgun (WGS) entry which is preliminary data.</text>
</comment>
<keyword evidence="4" id="KW-1185">Reference proteome</keyword>
<gene>
    <name evidence="3" type="ORF">HF521_011791</name>
</gene>
<evidence type="ECO:0000259" key="2">
    <source>
        <dbReference type="PROSITE" id="PS51192"/>
    </source>
</evidence>
<dbReference type="Proteomes" id="UP000606274">
    <property type="component" value="Unassembled WGS sequence"/>
</dbReference>
<organism evidence="3 4">
    <name type="scientific">Silurus meridionalis</name>
    <name type="common">Southern catfish</name>
    <name type="synonym">Silurus soldatovi meridionalis</name>
    <dbReference type="NCBI Taxonomy" id="175797"/>
    <lineage>
        <taxon>Eukaryota</taxon>
        <taxon>Metazoa</taxon>
        <taxon>Chordata</taxon>
        <taxon>Craniata</taxon>
        <taxon>Vertebrata</taxon>
        <taxon>Euteleostomi</taxon>
        <taxon>Actinopterygii</taxon>
        <taxon>Neopterygii</taxon>
        <taxon>Teleostei</taxon>
        <taxon>Ostariophysi</taxon>
        <taxon>Siluriformes</taxon>
        <taxon>Siluridae</taxon>
        <taxon>Silurus</taxon>
    </lineage>
</organism>
<dbReference type="SUPFAM" id="SSF52540">
    <property type="entry name" value="P-loop containing nucleoside triphosphate hydrolases"/>
    <property type="match status" value="1"/>
</dbReference>
<evidence type="ECO:0000256" key="1">
    <source>
        <dbReference type="ARBA" id="ARBA00022806"/>
    </source>
</evidence>
<dbReference type="InterPro" id="IPR038718">
    <property type="entry name" value="SNF2-like_sf"/>
</dbReference>
<dbReference type="InterPro" id="IPR027417">
    <property type="entry name" value="P-loop_NTPase"/>
</dbReference>
<dbReference type="EMBL" id="JABFDY010000023">
    <property type="protein sequence ID" value="KAF7689987.1"/>
    <property type="molecule type" value="Genomic_DNA"/>
</dbReference>
<dbReference type="PANTHER" id="PTHR45629">
    <property type="entry name" value="SNF2/RAD54 FAMILY MEMBER"/>
    <property type="match status" value="1"/>
</dbReference>
<dbReference type="GO" id="GO:0004386">
    <property type="term" value="F:helicase activity"/>
    <property type="evidence" value="ECO:0007669"/>
    <property type="project" value="UniProtKB-KW"/>
</dbReference>
<dbReference type="InterPro" id="IPR050496">
    <property type="entry name" value="SNF2_RAD54_helicase_repair"/>
</dbReference>
<keyword evidence="1" id="KW-0347">Helicase</keyword>
<dbReference type="GO" id="GO:0005524">
    <property type="term" value="F:ATP binding"/>
    <property type="evidence" value="ECO:0007669"/>
    <property type="project" value="InterPro"/>
</dbReference>
<dbReference type="PANTHER" id="PTHR45629:SF7">
    <property type="entry name" value="DNA EXCISION REPAIR PROTEIN ERCC-6-RELATED"/>
    <property type="match status" value="1"/>
</dbReference>
<dbReference type="PROSITE" id="PS51192">
    <property type="entry name" value="HELICASE_ATP_BIND_1"/>
    <property type="match status" value="1"/>
</dbReference>
<feature type="domain" description="Helicase ATP-binding" evidence="2">
    <location>
        <begin position="1"/>
        <end position="142"/>
    </location>
</feature>
<keyword evidence="1" id="KW-0547">Nucleotide-binding</keyword>
<reference evidence="3" key="1">
    <citation type="submission" date="2020-08" db="EMBL/GenBank/DDBJ databases">
        <title>Chromosome-level assembly of Southern catfish (Silurus meridionalis) provides insights into visual adaptation to the nocturnal and benthic lifestyles.</title>
        <authorList>
            <person name="Zhang Y."/>
            <person name="Wang D."/>
            <person name="Peng Z."/>
        </authorList>
    </citation>
    <scope>NUCLEOTIDE SEQUENCE</scope>
    <source>
        <strain evidence="3">SWU-2019-XX</strain>
        <tissue evidence="3">Muscle</tissue>
    </source>
</reference>
<proteinExistence type="predicted"/>
<dbReference type="Pfam" id="PF00176">
    <property type="entry name" value="SNF2-rel_dom"/>
    <property type="match status" value="1"/>
</dbReference>
<keyword evidence="1" id="KW-0378">Hydrolase</keyword>
<dbReference type="GO" id="GO:0015616">
    <property type="term" value="F:DNA translocase activity"/>
    <property type="evidence" value="ECO:0007669"/>
    <property type="project" value="TreeGrafter"/>
</dbReference>
<dbReference type="InterPro" id="IPR000330">
    <property type="entry name" value="SNF2_N"/>
</dbReference>
<dbReference type="InterPro" id="IPR014001">
    <property type="entry name" value="Helicase_ATP-bd"/>
</dbReference>
<sequence>MGLGKTVQVLSFQINHTLLVMPTSLIKKWLNKFKHCTPGFQVKEFHGKNKLERSRNLEQIQRRGGAVITTYQMLINNWQQLASFRGHEFFWDYIILDEAHEIKNSSLKTTMSVSAVPARHRLLLTGTPVQNNLQVMWALFKV</sequence>
<evidence type="ECO:0000313" key="3">
    <source>
        <dbReference type="EMBL" id="KAF7689987.1"/>
    </source>
</evidence>
<protein>
    <recommendedName>
        <fullName evidence="2">Helicase ATP-binding domain-containing protein</fullName>
    </recommendedName>
</protein>
<dbReference type="AlphaFoldDB" id="A0A8T0ACL7"/>
<name>A0A8T0ACL7_SILME</name>
<dbReference type="OrthoDB" id="413460at2759"/>
<dbReference type="Gene3D" id="3.40.50.10810">
    <property type="entry name" value="Tandem AAA-ATPase domain"/>
    <property type="match status" value="1"/>
</dbReference>
<accession>A0A8T0ACL7</accession>
<keyword evidence="1" id="KW-0067">ATP-binding</keyword>